<organism evidence="2 3">
    <name type="scientific">Camelimonas lactis</name>
    <dbReference type="NCBI Taxonomy" id="659006"/>
    <lineage>
        <taxon>Bacteria</taxon>
        <taxon>Pseudomonadati</taxon>
        <taxon>Pseudomonadota</taxon>
        <taxon>Alphaproteobacteria</taxon>
        <taxon>Hyphomicrobiales</taxon>
        <taxon>Chelatococcaceae</taxon>
        <taxon>Camelimonas</taxon>
    </lineage>
</organism>
<sequence>MSGNGSDGASVAAGMSLSQRLAQPYQFVAPALPNFKELNKTLQRVSERYDQPRKKPLQHARQYLDEFAQKLDTADWRATPLSFVTQVASFAFDRTFRGVEQYENIRRFMIREAEVSTRSSFLSALVDVYIESFEPGAKHTSLLSRALYDARDRNAPRWRKLFDAVPDFLLHDKAVNQLAALMQQMDDPWHGLRALGLRQPHAPGLMDHVHAAFVRGARKTCEGPEGVKRMLGWLKPPGHAVRRVGAGDAINVMLSPWTGPDCPSEISTLLIDNLTAYYGHPRVGRDAVWNEVDPELERMFMRWLVHADFRFLFRILREVEPSHMFPDREAFWLTELEAGRVQELWVAFRPEGYRLAQQRLPDGGREAGRFALLKGGGPRSLLFMRVGEDIVVEGTHSFPICFFNATSRRAPRLYQPQYHLDLLQRPEDSTRDSIAHQGGWERKARMRLGR</sequence>
<accession>A0A4V2RXE2</accession>
<evidence type="ECO:0000313" key="2">
    <source>
        <dbReference type="EMBL" id="TCO13440.1"/>
    </source>
</evidence>
<comment type="caution">
    <text evidence="2">The sequence shown here is derived from an EMBL/GenBank/DDBJ whole genome shotgun (WGS) entry which is preliminary data.</text>
</comment>
<dbReference type="EMBL" id="SLWL01000006">
    <property type="protein sequence ID" value="TCO13440.1"/>
    <property type="molecule type" value="Genomic_DNA"/>
</dbReference>
<keyword evidence="3" id="KW-1185">Reference proteome</keyword>
<name>A0A4V2RXE2_9HYPH</name>
<dbReference type="Pfam" id="PF15611">
    <property type="entry name" value="EH_Signature"/>
    <property type="match status" value="1"/>
</dbReference>
<proteinExistence type="predicted"/>
<reference evidence="2 3" key="1">
    <citation type="submission" date="2019-03" db="EMBL/GenBank/DDBJ databases">
        <title>Genomic Encyclopedia of Type Strains, Phase IV (KMG-IV): sequencing the most valuable type-strain genomes for metagenomic binning, comparative biology and taxonomic classification.</title>
        <authorList>
            <person name="Goeker M."/>
        </authorList>
    </citation>
    <scope>NUCLEOTIDE SEQUENCE [LARGE SCALE GENOMIC DNA]</scope>
    <source>
        <strain evidence="2 3">DSM 22958</strain>
    </source>
</reference>
<dbReference type="InterPro" id="IPR028943">
    <property type="entry name" value="ZorC_EH_Signature_dom"/>
</dbReference>
<dbReference type="AlphaFoldDB" id="A0A4V2RXE2"/>
<evidence type="ECO:0000259" key="1">
    <source>
        <dbReference type="Pfam" id="PF15611"/>
    </source>
</evidence>
<feature type="domain" description="Zorya protein ZorC EH" evidence="1">
    <location>
        <begin position="36"/>
        <end position="444"/>
    </location>
</feature>
<dbReference type="Proteomes" id="UP000294881">
    <property type="component" value="Unassembled WGS sequence"/>
</dbReference>
<evidence type="ECO:0000313" key="3">
    <source>
        <dbReference type="Proteomes" id="UP000294881"/>
    </source>
</evidence>
<protein>
    <submittedName>
        <fullName evidence="2">EH signature protein</fullName>
    </submittedName>
</protein>
<gene>
    <name evidence="2" type="ORF">EV666_106153</name>
</gene>